<dbReference type="CDD" id="cd14014">
    <property type="entry name" value="STKc_PknB_like"/>
    <property type="match status" value="1"/>
</dbReference>
<keyword evidence="9" id="KW-1185">Reference proteome</keyword>
<protein>
    <submittedName>
        <fullName evidence="8">Serine/threonine-protein kinase PknB</fullName>
    </submittedName>
</protein>
<dbReference type="KEGG" id="lrs:PX52LOC_00940"/>
<dbReference type="Gene3D" id="3.30.200.20">
    <property type="entry name" value="Phosphorylase Kinase, domain 1"/>
    <property type="match status" value="1"/>
</dbReference>
<keyword evidence="2" id="KW-0547">Nucleotide-binding</keyword>
<evidence type="ECO:0000259" key="7">
    <source>
        <dbReference type="PROSITE" id="PS50011"/>
    </source>
</evidence>
<dbReference type="InterPro" id="IPR011009">
    <property type="entry name" value="Kinase-like_dom_sf"/>
</dbReference>
<evidence type="ECO:0000313" key="9">
    <source>
        <dbReference type="Proteomes" id="UP000324974"/>
    </source>
</evidence>
<dbReference type="EMBL" id="CP042425">
    <property type="protein sequence ID" value="QEL14077.1"/>
    <property type="molecule type" value="Genomic_DNA"/>
</dbReference>
<evidence type="ECO:0000256" key="4">
    <source>
        <dbReference type="ARBA" id="ARBA00022840"/>
    </source>
</evidence>
<feature type="compositionally biased region" description="Pro residues" evidence="5">
    <location>
        <begin position="300"/>
        <end position="310"/>
    </location>
</feature>
<dbReference type="GO" id="GO:0005524">
    <property type="term" value="F:ATP binding"/>
    <property type="evidence" value="ECO:0007669"/>
    <property type="project" value="UniProtKB-KW"/>
</dbReference>
<gene>
    <name evidence="8" type="ORF">PX52LOC_00940</name>
</gene>
<dbReference type="OrthoDB" id="9801841at2"/>
<dbReference type="SUPFAM" id="SSF56112">
    <property type="entry name" value="Protein kinase-like (PK-like)"/>
    <property type="match status" value="1"/>
</dbReference>
<evidence type="ECO:0000256" key="1">
    <source>
        <dbReference type="ARBA" id="ARBA00022679"/>
    </source>
</evidence>
<evidence type="ECO:0000256" key="5">
    <source>
        <dbReference type="SAM" id="MobiDB-lite"/>
    </source>
</evidence>
<name>A0A5C1A7A9_9BACT</name>
<keyword evidence="6" id="KW-0472">Membrane</keyword>
<keyword evidence="4" id="KW-0067">ATP-binding</keyword>
<dbReference type="InterPro" id="IPR000719">
    <property type="entry name" value="Prot_kinase_dom"/>
</dbReference>
<dbReference type="AlphaFoldDB" id="A0A5C1A7A9"/>
<evidence type="ECO:0000313" key="8">
    <source>
        <dbReference type="EMBL" id="QEL14077.1"/>
    </source>
</evidence>
<organism evidence="8 9">
    <name type="scientific">Limnoglobus roseus</name>
    <dbReference type="NCBI Taxonomy" id="2598579"/>
    <lineage>
        <taxon>Bacteria</taxon>
        <taxon>Pseudomonadati</taxon>
        <taxon>Planctomycetota</taxon>
        <taxon>Planctomycetia</taxon>
        <taxon>Gemmatales</taxon>
        <taxon>Gemmataceae</taxon>
        <taxon>Limnoglobus</taxon>
    </lineage>
</organism>
<dbReference type="GO" id="GO:0004674">
    <property type="term" value="F:protein serine/threonine kinase activity"/>
    <property type="evidence" value="ECO:0007669"/>
    <property type="project" value="TreeGrafter"/>
</dbReference>
<evidence type="ECO:0000256" key="2">
    <source>
        <dbReference type="ARBA" id="ARBA00022741"/>
    </source>
</evidence>
<feature type="compositionally biased region" description="Basic and acidic residues" evidence="5">
    <location>
        <begin position="335"/>
        <end position="345"/>
    </location>
</feature>
<proteinExistence type="predicted"/>
<dbReference type="Gene3D" id="1.10.510.10">
    <property type="entry name" value="Transferase(Phosphotransferase) domain 1"/>
    <property type="match status" value="1"/>
</dbReference>
<accession>A0A5C1A7A9</accession>
<keyword evidence="3 8" id="KW-0418">Kinase</keyword>
<dbReference type="SMART" id="SM00220">
    <property type="entry name" value="S_TKc"/>
    <property type="match status" value="1"/>
</dbReference>
<dbReference type="PANTHER" id="PTHR43289">
    <property type="entry name" value="MITOGEN-ACTIVATED PROTEIN KINASE KINASE KINASE 20-RELATED"/>
    <property type="match status" value="1"/>
</dbReference>
<feature type="region of interest" description="Disordered" evidence="5">
    <location>
        <begin position="335"/>
        <end position="373"/>
    </location>
</feature>
<feature type="domain" description="Protein kinase" evidence="7">
    <location>
        <begin position="1"/>
        <end position="252"/>
    </location>
</feature>
<dbReference type="Proteomes" id="UP000324974">
    <property type="component" value="Chromosome"/>
</dbReference>
<dbReference type="PANTHER" id="PTHR43289:SF34">
    <property type="entry name" value="SERINE_THREONINE-PROTEIN KINASE YBDM-RELATED"/>
    <property type="match status" value="1"/>
</dbReference>
<keyword evidence="6" id="KW-0812">Transmembrane</keyword>
<reference evidence="9" key="1">
    <citation type="submission" date="2019-08" db="EMBL/GenBank/DDBJ databases">
        <title>Limnoglobus roseus gen. nov., sp. nov., a novel freshwater planctomycete with a giant genome from the family Gemmataceae.</title>
        <authorList>
            <person name="Kulichevskaya I.S."/>
            <person name="Naumoff D.G."/>
            <person name="Miroshnikov K."/>
            <person name="Ivanova A."/>
            <person name="Philippov D.A."/>
            <person name="Hakobyan A."/>
            <person name="Rijpstra I.C."/>
            <person name="Sinninghe Damste J.S."/>
            <person name="Liesack W."/>
            <person name="Dedysh S.N."/>
        </authorList>
    </citation>
    <scope>NUCLEOTIDE SEQUENCE [LARGE SCALE GENOMIC DNA]</scope>
    <source>
        <strain evidence="9">PX52</strain>
    </source>
</reference>
<dbReference type="PROSITE" id="PS50011">
    <property type="entry name" value="PROTEIN_KINASE_DOM"/>
    <property type="match status" value="1"/>
</dbReference>
<evidence type="ECO:0000256" key="3">
    <source>
        <dbReference type="ARBA" id="ARBA00022777"/>
    </source>
</evidence>
<feature type="transmembrane region" description="Helical" evidence="6">
    <location>
        <begin position="388"/>
        <end position="408"/>
    </location>
</feature>
<feature type="region of interest" description="Disordered" evidence="5">
    <location>
        <begin position="260"/>
        <end position="316"/>
    </location>
</feature>
<sequence length="411" mass="44441">MGVVYEVTDPLLGCSRAMKMMLDAFARRPGAKERFLAEAKVMAALGNHPNVVMVLEYGEYDGQPYLVMPLLQGRSLEAALRTAVPPALGEVLQVAEHVARGLSAVHARKLVHRDIKPANIWLEENPDGSPGQVKLMDFGIARDEPGEGEAVTQETGTAGYMSLEQLRGLEVGPRTDLFSLGVVLYRMLAHQMPYSVRSWPDYMESLTNHTPTPLHTLNPAVPKALSDLVDRMIARATDVRPDSAKAVADQFAAIAAGRVGPAQPQVVDSSPWWQDQQPAPSADPPAPSTQGKAKPTQRAPEPPVAPPPPVAVVRPPVAKPVKDEKVPAWLTDSRENKARGSDVHKVRPLPPGTGTMKPLPPYVPLRKPGSDRDARPVSPWYARIPQTWLLIGVAAIVGGCVILIAFLLTRG</sequence>
<keyword evidence="6" id="KW-1133">Transmembrane helix</keyword>
<dbReference type="Pfam" id="PF00069">
    <property type="entry name" value="Pkinase"/>
    <property type="match status" value="1"/>
</dbReference>
<evidence type="ECO:0000256" key="6">
    <source>
        <dbReference type="SAM" id="Phobius"/>
    </source>
</evidence>
<keyword evidence="1" id="KW-0808">Transferase</keyword>